<dbReference type="GO" id="GO:0005506">
    <property type="term" value="F:iron ion binding"/>
    <property type="evidence" value="ECO:0007669"/>
    <property type="project" value="InterPro"/>
</dbReference>
<keyword evidence="6 7" id="KW-0503">Monooxygenase</keyword>
<gene>
    <name evidence="8" type="ORF">GCM10010171_08650</name>
</gene>
<evidence type="ECO:0000256" key="3">
    <source>
        <dbReference type="ARBA" id="ARBA00022723"/>
    </source>
</evidence>
<dbReference type="PANTHER" id="PTHR46696:SF1">
    <property type="entry name" value="CYTOCHROME P450 YJIB-RELATED"/>
    <property type="match status" value="1"/>
</dbReference>
<evidence type="ECO:0000256" key="6">
    <source>
        <dbReference type="ARBA" id="ARBA00023033"/>
    </source>
</evidence>
<dbReference type="PROSITE" id="PS00086">
    <property type="entry name" value="CYTOCHROME_P450"/>
    <property type="match status" value="1"/>
</dbReference>
<evidence type="ECO:0000256" key="7">
    <source>
        <dbReference type="RuleBase" id="RU000461"/>
    </source>
</evidence>
<dbReference type="Proteomes" id="UP000660680">
    <property type="component" value="Unassembled WGS sequence"/>
</dbReference>
<dbReference type="RefSeq" id="WP_189208938.1">
    <property type="nucleotide sequence ID" value="NZ_BMRB01000001.1"/>
</dbReference>
<organism evidence="8 9">
    <name type="scientific">Actinokineospora fastidiosa</name>
    <dbReference type="NCBI Taxonomy" id="1816"/>
    <lineage>
        <taxon>Bacteria</taxon>
        <taxon>Bacillati</taxon>
        <taxon>Actinomycetota</taxon>
        <taxon>Actinomycetes</taxon>
        <taxon>Pseudonocardiales</taxon>
        <taxon>Pseudonocardiaceae</taxon>
        <taxon>Actinokineospora</taxon>
    </lineage>
</organism>
<dbReference type="InterPro" id="IPR002397">
    <property type="entry name" value="Cyt_P450_B"/>
</dbReference>
<keyword evidence="3 7" id="KW-0479">Metal-binding</keyword>
<dbReference type="GO" id="GO:0004497">
    <property type="term" value="F:monooxygenase activity"/>
    <property type="evidence" value="ECO:0007669"/>
    <property type="project" value="UniProtKB-KW"/>
</dbReference>
<dbReference type="InterPro" id="IPR001128">
    <property type="entry name" value="Cyt_P450"/>
</dbReference>
<reference evidence="8" key="2">
    <citation type="submission" date="2020-09" db="EMBL/GenBank/DDBJ databases">
        <authorList>
            <person name="Sun Q."/>
            <person name="Ohkuma M."/>
        </authorList>
    </citation>
    <scope>NUCLEOTIDE SEQUENCE</scope>
    <source>
        <strain evidence="8">JCM 3276</strain>
    </source>
</reference>
<comment type="caution">
    <text evidence="8">The sequence shown here is derived from an EMBL/GenBank/DDBJ whole genome shotgun (WGS) entry which is preliminary data.</text>
</comment>
<evidence type="ECO:0000313" key="9">
    <source>
        <dbReference type="Proteomes" id="UP000660680"/>
    </source>
</evidence>
<keyword evidence="9" id="KW-1185">Reference proteome</keyword>
<dbReference type="PRINTS" id="PR00359">
    <property type="entry name" value="BP450"/>
</dbReference>
<evidence type="ECO:0000256" key="5">
    <source>
        <dbReference type="ARBA" id="ARBA00023004"/>
    </source>
</evidence>
<dbReference type="GO" id="GO:0020037">
    <property type="term" value="F:heme binding"/>
    <property type="evidence" value="ECO:0007669"/>
    <property type="project" value="InterPro"/>
</dbReference>
<dbReference type="CDD" id="cd20625">
    <property type="entry name" value="CYP164-like"/>
    <property type="match status" value="1"/>
</dbReference>
<evidence type="ECO:0000256" key="1">
    <source>
        <dbReference type="ARBA" id="ARBA00010617"/>
    </source>
</evidence>
<keyword evidence="5 7" id="KW-0408">Iron</keyword>
<evidence type="ECO:0000256" key="2">
    <source>
        <dbReference type="ARBA" id="ARBA00022617"/>
    </source>
</evidence>
<dbReference type="GO" id="GO:0016705">
    <property type="term" value="F:oxidoreductase activity, acting on paired donors, with incorporation or reduction of molecular oxygen"/>
    <property type="evidence" value="ECO:0007669"/>
    <property type="project" value="InterPro"/>
</dbReference>
<dbReference type="InterPro" id="IPR017972">
    <property type="entry name" value="Cyt_P450_CS"/>
</dbReference>
<keyword evidence="2 7" id="KW-0349">Heme</keyword>
<accession>A0A918L7P4</accession>
<comment type="similarity">
    <text evidence="1 7">Belongs to the cytochrome P450 family.</text>
</comment>
<name>A0A918L7P4_9PSEU</name>
<keyword evidence="4 7" id="KW-0560">Oxidoreductase</keyword>
<reference evidence="8" key="1">
    <citation type="journal article" date="2014" name="Int. J. Syst. Evol. Microbiol.">
        <title>Complete genome sequence of Corynebacterium casei LMG S-19264T (=DSM 44701T), isolated from a smear-ripened cheese.</title>
        <authorList>
            <consortium name="US DOE Joint Genome Institute (JGI-PGF)"/>
            <person name="Walter F."/>
            <person name="Albersmeier A."/>
            <person name="Kalinowski J."/>
            <person name="Ruckert C."/>
        </authorList>
    </citation>
    <scope>NUCLEOTIDE SEQUENCE</scope>
    <source>
        <strain evidence="8">JCM 3276</strain>
    </source>
</reference>
<proteinExistence type="inferred from homology"/>
<evidence type="ECO:0000313" key="8">
    <source>
        <dbReference type="EMBL" id="GGS18385.1"/>
    </source>
</evidence>
<dbReference type="AlphaFoldDB" id="A0A918L7P4"/>
<dbReference type="PANTHER" id="PTHR46696">
    <property type="entry name" value="P450, PUTATIVE (EUROFUNG)-RELATED"/>
    <property type="match status" value="1"/>
</dbReference>
<sequence length="393" mass="42212">MTFDPTDAAFIADPYPVFARLRTVADVHENPALGLPVAVSHAACSAILRHRGLGRVWTDAGPVEAFADFNLLHRNSLLENEPPTHTRLRRLVSAAFGRGHTERLRPWVESVAGELVARLASAIAADGSADLLAHVAGPLPVEVIAELLGVPAADRGLLQPWSNAIVKMYEYGLPEESAAAAERAAGEFVAYLRDLAAHRRRNPGDDLITDLVAVRDGSDRLSEDELVATAVLLLMAGHEATVNVIGNGVHALLTQRSEWERLTPELLPTAVEELIRYDAPLQLFERTAAEPVEIAGHRVEPGTKIAALLGAAARDPEVFADPDRLDIGRTPNAHLGFGAGIHYCVGAPLARVEIAAALRALAERLPGLRLAGEPVRRPEFVIRGWASLPVTVD</sequence>
<dbReference type="InterPro" id="IPR036396">
    <property type="entry name" value="Cyt_P450_sf"/>
</dbReference>
<dbReference type="Gene3D" id="1.10.630.10">
    <property type="entry name" value="Cytochrome P450"/>
    <property type="match status" value="1"/>
</dbReference>
<dbReference type="Pfam" id="PF00067">
    <property type="entry name" value="p450"/>
    <property type="match status" value="1"/>
</dbReference>
<dbReference type="SUPFAM" id="SSF48264">
    <property type="entry name" value="Cytochrome P450"/>
    <property type="match status" value="1"/>
</dbReference>
<protein>
    <submittedName>
        <fullName evidence="8">Cytochrome P450</fullName>
    </submittedName>
</protein>
<evidence type="ECO:0000256" key="4">
    <source>
        <dbReference type="ARBA" id="ARBA00023002"/>
    </source>
</evidence>
<dbReference type="EMBL" id="BMRB01000001">
    <property type="protein sequence ID" value="GGS18385.1"/>
    <property type="molecule type" value="Genomic_DNA"/>
</dbReference>
<dbReference type="FunFam" id="1.10.630.10:FF:000018">
    <property type="entry name" value="Cytochrome P450 monooxygenase"/>
    <property type="match status" value="1"/>
</dbReference>